<keyword evidence="5 14" id="KW-0812">Transmembrane</keyword>
<evidence type="ECO:0000256" key="10">
    <source>
        <dbReference type="ARBA" id="ARBA00023180"/>
    </source>
</evidence>
<evidence type="ECO:0000256" key="8">
    <source>
        <dbReference type="ARBA" id="ARBA00023034"/>
    </source>
</evidence>
<dbReference type="GO" id="GO:0015018">
    <property type="term" value="F:galactosylgalactosylxylosylprotein 3-beta-glucuronosyltransferase activity"/>
    <property type="evidence" value="ECO:0007669"/>
    <property type="project" value="InterPro"/>
</dbReference>
<protein>
    <recommendedName>
        <fullName evidence="14">Glycosyltransferases</fullName>
        <ecNumber evidence="14">2.4.-.-</ecNumber>
    </recommendedName>
</protein>
<keyword evidence="11 14" id="KW-0961">Cell wall biogenesis/degradation</keyword>
<keyword evidence="3" id="KW-0328">Glycosyltransferase</keyword>
<dbReference type="CDD" id="cd00218">
    <property type="entry name" value="GlcAT-I"/>
    <property type="match status" value="1"/>
</dbReference>
<dbReference type="GO" id="GO:0042285">
    <property type="term" value="F:xylosyltransferase activity"/>
    <property type="evidence" value="ECO:0007669"/>
    <property type="project" value="TreeGrafter"/>
</dbReference>
<feature type="compositionally biased region" description="Polar residues" evidence="15">
    <location>
        <begin position="7"/>
        <end position="20"/>
    </location>
</feature>
<comment type="similarity">
    <text evidence="2 14">Belongs to the glycosyltransferase 43 family.</text>
</comment>
<evidence type="ECO:0000256" key="14">
    <source>
        <dbReference type="RuleBase" id="RU363127"/>
    </source>
</evidence>
<dbReference type="GO" id="GO:0046872">
    <property type="term" value="F:metal ion binding"/>
    <property type="evidence" value="ECO:0007669"/>
    <property type="project" value="UniProtKB-KW"/>
</dbReference>
<dbReference type="InterPro" id="IPR005027">
    <property type="entry name" value="Glyco_trans_43"/>
</dbReference>
<evidence type="ECO:0000256" key="7">
    <source>
        <dbReference type="ARBA" id="ARBA00022989"/>
    </source>
</evidence>
<dbReference type="GO" id="GO:0000139">
    <property type="term" value="C:Golgi membrane"/>
    <property type="evidence" value="ECO:0007669"/>
    <property type="project" value="UniProtKB-SubCell"/>
</dbReference>
<keyword evidence="7 14" id="KW-1133">Transmembrane helix</keyword>
<evidence type="ECO:0000256" key="4">
    <source>
        <dbReference type="ARBA" id="ARBA00022679"/>
    </source>
</evidence>
<evidence type="ECO:0000256" key="11">
    <source>
        <dbReference type="ARBA" id="ARBA00023316"/>
    </source>
</evidence>
<comment type="caution">
    <text evidence="16">The sequence shown here is derived from an EMBL/GenBank/DDBJ whole genome shotgun (WGS) entry which is preliminary data.</text>
</comment>
<feature type="transmembrane region" description="Helical" evidence="14">
    <location>
        <begin position="137"/>
        <end position="157"/>
    </location>
</feature>
<dbReference type="Gene3D" id="3.90.550.10">
    <property type="entry name" value="Spore Coat Polysaccharide Biosynthesis Protein SpsA, Chain A"/>
    <property type="match status" value="1"/>
</dbReference>
<evidence type="ECO:0000256" key="5">
    <source>
        <dbReference type="ARBA" id="ARBA00022692"/>
    </source>
</evidence>
<reference evidence="16 17" key="1">
    <citation type="submission" date="2020-08" db="EMBL/GenBank/DDBJ databases">
        <title>Plant Genome Project.</title>
        <authorList>
            <person name="Zhang R.-G."/>
        </authorList>
    </citation>
    <scope>NUCLEOTIDE SEQUENCE [LARGE SCALE GENOMIC DNA]</scope>
    <source>
        <tissue evidence="16">Rhizome</tissue>
    </source>
</reference>
<dbReference type="GO" id="GO:0071555">
    <property type="term" value="P:cell wall organization"/>
    <property type="evidence" value="ECO:0007669"/>
    <property type="project" value="UniProtKB-KW"/>
</dbReference>
<evidence type="ECO:0000256" key="9">
    <source>
        <dbReference type="ARBA" id="ARBA00023136"/>
    </source>
</evidence>
<keyword evidence="12" id="KW-0464">Manganese</keyword>
<feature type="region of interest" description="Disordered" evidence="15">
    <location>
        <begin position="1"/>
        <end position="53"/>
    </location>
</feature>
<keyword evidence="8 14" id="KW-0333">Golgi apparatus</keyword>
<accession>A0A8J5HRJ3</accession>
<evidence type="ECO:0000256" key="13">
    <source>
        <dbReference type="PIRSR" id="PIRSR605027-4"/>
    </source>
</evidence>
<dbReference type="EC" id="2.4.-.-" evidence="14"/>
<evidence type="ECO:0000256" key="15">
    <source>
        <dbReference type="SAM" id="MobiDB-lite"/>
    </source>
</evidence>
<keyword evidence="9 14" id="KW-0472">Membrane</keyword>
<keyword evidence="12" id="KW-0479">Metal-binding</keyword>
<keyword evidence="10" id="KW-0325">Glycoprotein</keyword>
<keyword evidence="17" id="KW-1185">Reference proteome</keyword>
<dbReference type="EMBL" id="JACMSC010000003">
    <property type="protein sequence ID" value="KAG6529590.1"/>
    <property type="molecule type" value="Genomic_DNA"/>
</dbReference>
<dbReference type="SUPFAM" id="SSF53448">
    <property type="entry name" value="Nucleotide-diphospho-sugar transferases"/>
    <property type="match status" value="2"/>
</dbReference>
<organism evidence="16 17">
    <name type="scientific">Zingiber officinale</name>
    <name type="common">Ginger</name>
    <name type="synonym">Amomum zingiber</name>
    <dbReference type="NCBI Taxonomy" id="94328"/>
    <lineage>
        <taxon>Eukaryota</taxon>
        <taxon>Viridiplantae</taxon>
        <taxon>Streptophyta</taxon>
        <taxon>Embryophyta</taxon>
        <taxon>Tracheophyta</taxon>
        <taxon>Spermatophyta</taxon>
        <taxon>Magnoliopsida</taxon>
        <taxon>Liliopsida</taxon>
        <taxon>Zingiberales</taxon>
        <taxon>Zingiberaceae</taxon>
        <taxon>Zingiber</taxon>
    </lineage>
</organism>
<evidence type="ECO:0000256" key="2">
    <source>
        <dbReference type="ARBA" id="ARBA00007706"/>
    </source>
</evidence>
<dbReference type="Pfam" id="PF03360">
    <property type="entry name" value="Glyco_transf_43"/>
    <property type="match status" value="2"/>
</dbReference>
<dbReference type="AlphaFoldDB" id="A0A8J5HRJ3"/>
<evidence type="ECO:0000256" key="3">
    <source>
        <dbReference type="ARBA" id="ARBA00022676"/>
    </source>
</evidence>
<comment type="function">
    <text evidence="14">Involved in the synthesis of glucuronoxylan hemicellulose in secondary cell walls.</text>
</comment>
<keyword evidence="6 14" id="KW-0735">Signal-anchor</keyword>
<feature type="binding site" evidence="12">
    <location>
        <position position="333"/>
    </location>
    <ligand>
        <name>Mn(2+)</name>
        <dbReference type="ChEBI" id="CHEBI:29035"/>
    </ligand>
</feature>
<feature type="site" description="Interaction with galactose moiety of substrate glycoprotein" evidence="13">
    <location>
        <position position="396"/>
    </location>
</feature>
<dbReference type="PANTHER" id="PTHR10896">
    <property type="entry name" value="GALACTOSYLGALACTOSYLXYLOSYLPROTEIN 3-BETA-GLUCURONOSYLTRANSFERASE BETA-1,3-GLUCURONYLTRANSFERASE"/>
    <property type="match status" value="1"/>
</dbReference>
<evidence type="ECO:0000313" key="16">
    <source>
        <dbReference type="EMBL" id="KAG6529590.1"/>
    </source>
</evidence>
<evidence type="ECO:0000256" key="12">
    <source>
        <dbReference type="PIRSR" id="PIRSR605027-3"/>
    </source>
</evidence>
<gene>
    <name evidence="16" type="ORF">ZIOFF_011799</name>
</gene>
<comment type="subcellular location">
    <subcellularLocation>
        <location evidence="1 14">Golgi apparatus membrane</location>
        <topology evidence="1 14">Single-pass type II membrane protein</topology>
    </subcellularLocation>
</comment>
<dbReference type="GO" id="GO:0009834">
    <property type="term" value="P:plant-type secondary cell wall biogenesis"/>
    <property type="evidence" value="ECO:0007669"/>
    <property type="project" value="TreeGrafter"/>
</dbReference>
<sequence length="525" mass="59738">MFHWTRTVGSTYQSLTSPTMSEEDATFKTPRKSNRNPRPWPPASGRSTPTGRRSRVLREVGLASASVASVPLISAFLSSRTDSWLQMASIRRTLLAATDLDRSCRHHALLHRKGSLSSSFSSRGKLQQHHNSWRRWCLLRLLLFFLFGFLFGLFPFADLEDSSFRPQRLSFGSSSSAILTTAADNSGNSYLPRRALGNVALRYRASQIDDARFIKDASNPPPFKLPQDQSGDGKLLLIVTPTYSPAFQRLYLSRLGQTLRLVRPPLLWIVVEMNEATVETADILRGTGVMYRHLVCKKNLTDTKNRGVHQRNTALEHIERHRLDGIVHFTDEDSIYSLELFERLREISLDALRIHSGRIHIAGPLPIFLIFNHNNQRFGVWPVAMLAQNKNEAILEGPVCNGSQVIGWHTNQKSKRLRRFHVDMSGFAFNSSIIWDTRRWNRPNMDAIQQLDTMNKGLQVILSLVILGLETTFIEQIVEDESQMEGIPYGCSRIMNWYLPLEAKDLVYPKGWQVSRNSDAVVRLT</sequence>
<dbReference type="Proteomes" id="UP000734854">
    <property type="component" value="Unassembled WGS sequence"/>
</dbReference>
<name>A0A8J5HRJ3_ZINOF</name>
<evidence type="ECO:0000256" key="1">
    <source>
        <dbReference type="ARBA" id="ARBA00004323"/>
    </source>
</evidence>
<dbReference type="GO" id="GO:0010417">
    <property type="term" value="P:glucuronoxylan biosynthetic process"/>
    <property type="evidence" value="ECO:0007669"/>
    <property type="project" value="TreeGrafter"/>
</dbReference>
<proteinExistence type="inferred from homology"/>
<keyword evidence="4 14" id="KW-0808">Transferase</keyword>
<dbReference type="PANTHER" id="PTHR10896:SF65">
    <property type="entry name" value="GALACTOSYLGALACTOSYLXYLOSYLPROTEIN 3-BETA-GLUCURONOSYLTRANSFERASE 3"/>
    <property type="match status" value="1"/>
</dbReference>
<comment type="cofactor">
    <cofactor evidence="12">
        <name>Mn(2+)</name>
        <dbReference type="ChEBI" id="CHEBI:29035"/>
    </cofactor>
</comment>
<dbReference type="InterPro" id="IPR029044">
    <property type="entry name" value="Nucleotide-diphossugar_trans"/>
</dbReference>
<evidence type="ECO:0000256" key="6">
    <source>
        <dbReference type="ARBA" id="ARBA00022968"/>
    </source>
</evidence>
<evidence type="ECO:0000313" key="17">
    <source>
        <dbReference type="Proteomes" id="UP000734854"/>
    </source>
</evidence>